<dbReference type="Pfam" id="PF14451">
    <property type="entry name" value="Ub-Mut7C"/>
    <property type="match status" value="1"/>
</dbReference>
<feature type="domain" description="Ubiquitin Mut7-C" evidence="2">
    <location>
        <begin position="20"/>
        <end position="95"/>
    </location>
</feature>
<gene>
    <name evidence="3" type="ORF">GM418_28085</name>
</gene>
<dbReference type="KEGG" id="mcos:GM418_28085"/>
<dbReference type="Pfam" id="PF01927">
    <property type="entry name" value="Mut7-C"/>
    <property type="match status" value="1"/>
</dbReference>
<evidence type="ECO:0000259" key="2">
    <source>
        <dbReference type="Pfam" id="PF14451"/>
    </source>
</evidence>
<keyword evidence="4" id="KW-1185">Reference proteome</keyword>
<name>A0A6I6K1Q4_9BACT</name>
<evidence type="ECO:0000313" key="4">
    <source>
        <dbReference type="Proteomes" id="UP000428260"/>
    </source>
</evidence>
<protein>
    <submittedName>
        <fullName evidence="3">Twitching motility protein PilT</fullName>
    </submittedName>
</protein>
<feature type="domain" description="Mut7-C RNAse" evidence="1">
    <location>
        <begin position="112"/>
        <end position="253"/>
    </location>
</feature>
<evidence type="ECO:0000259" key="1">
    <source>
        <dbReference type="Pfam" id="PF01927"/>
    </source>
</evidence>
<dbReference type="PANTHER" id="PTHR39081">
    <property type="entry name" value="MUT7-C DOMAIN-CONTAINING PROTEIN"/>
    <property type="match status" value="1"/>
</dbReference>
<dbReference type="InterPro" id="IPR002782">
    <property type="entry name" value="Mut7-C_RNAse_dom"/>
</dbReference>
<dbReference type="EMBL" id="CP046401">
    <property type="protein sequence ID" value="QGY47388.1"/>
    <property type="molecule type" value="Genomic_DNA"/>
</dbReference>
<proteinExistence type="predicted"/>
<accession>A0A6I6K1Q4</accession>
<sequence length="261" mass="30237">MKDVEANIVNDHAPVIRSSKFRFYEELNDFLPKERKKVSFVFSFTGTPSVKNVVEAIGVPHAEIDLILVNGESVPFEFLLKGNEKVSVYPVFETFDIFSVIRLRPEPLRKTQFVIDVNLGKLAKKLRLLGFDSLFRNNLEDDEIVEIAVNEKRIILTRDKGVLKHSKVTHGYWLRSDNPKIQLKEIIERFQLQSQFRPFSRCSNCNGSLRAIQKAEATGRVPQDTLQIFDSFWECTGCGNVYWEGSHFERINKWLERLKAK</sequence>
<dbReference type="AlphaFoldDB" id="A0A6I6K1Q4"/>
<organism evidence="3 4">
    <name type="scientific">Maribellus comscasis</name>
    <dbReference type="NCBI Taxonomy" id="2681766"/>
    <lineage>
        <taxon>Bacteria</taxon>
        <taxon>Pseudomonadati</taxon>
        <taxon>Bacteroidota</taxon>
        <taxon>Bacteroidia</taxon>
        <taxon>Marinilabiliales</taxon>
        <taxon>Prolixibacteraceae</taxon>
        <taxon>Maribellus</taxon>
    </lineage>
</organism>
<dbReference type="Proteomes" id="UP000428260">
    <property type="component" value="Chromosome"/>
</dbReference>
<dbReference type="PANTHER" id="PTHR39081:SF1">
    <property type="entry name" value="MUT7-C RNASE DOMAIN-CONTAINING PROTEIN"/>
    <property type="match status" value="1"/>
</dbReference>
<dbReference type="InterPro" id="IPR027798">
    <property type="entry name" value="Ub_Mut7C"/>
</dbReference>
<evidence type="ECO:0000313" key="3">
    <source>
        <dbReference type="EMBL" id="QGY47388.1"/>
    </source>
</evidence>
<reference evidence="3 4" key="1">
    <citation type="submission" date="2019-11" db="EMBL/GenBank/DDBJ databases">
        <authorList>
            <person name="Zheng R.K."/>
            <person name="Sun C.M."/>
        </authorList>
    </citation>
    <scope>NUCLEOTIDE SEQUENCE [LARGE SCALE GENOMIC DNA]</scope>
    <source>
        <strain evidence="3 4">WC007</strain>
    </source>
</reference>